<evidence type="ECO:0000256" key="4">
    <source>
        <dbReference type="ARBA" id="ARBA00022679"/>
    </source>
</evidence>
<feature type="domain" description="Aminotransferase class I/classII large" evidence="7">
    <location>
        <begin position="31"/>
        <end position="373"/>
    </location>
</feature>
<keyword evidence="3 6" id="KW-0032">Aminotransferase</keyword>
<comment type="similarity">
    <text evidence="2 6">Belongs to the class-I pyridoxal-phosphate-dependent aminotransferase family.</text>
</comment>
<dbReference type="GO" id="GO:0030170">
    <property type="term" value="F:pyridoxal phosphate binding"/>
    <property type="evidence" value="ECO:0007669"/>
    <property type="project" value="InterPro"/>
</dbReference>
<dbReference type="Pfam" id="PF00155">
    <property type="entry name" value="Aminotran_1_2"/>
    <property type="match status" value="1"/>
</dbReference>
<dbReference type="GO" id="GO:0006520">
    <property type="term" value="P:amino acid metabolic process"/>
    <property type="evidence" value="ECO:0007669"/>
    <property type="project" value="InterPro"/>
</dbReference>
<evidence type="ECO:0000313" key="8">
    <source>
        <dbReference type="EMBL" id="NNU75610.1"/>
    </source>
</evidence>
<evidence type="ECO:0000313" key="9">
    <source>
        <dbReference type="Proteomes" id="UP000531659"/>
    </source>
</evidence>
<keyword evidence="4 6" id="KW-0808">Transferase</keyword>
<dbReference type="InterPro" id="IPR015424">
    <property type="entry name" value="PyrdxlP-dep_Trfase"/>
</dbReference>
<dbReference type="InterPro" id="IPR050596">
    <property type="entry name" value="AspAT/PAT-like"/>
</dbReference>
<accession>A0A7Y3SV11</accession>
<evidence type="ECO:0000256" key="5">
    <source>
        <dbReference type="ARBA" id="ARBA00022898"/>
    </source>
</evidence>
<dbReference type="PANTHER" id="PTHR46383:SF4">
    <property type="entry name" value="AMINOTRANSFERASE"/>
    <property type="match status" value="1"/>
</dbReference>
<dbReference type="RefSeq" id="WP_171296351.1">
    <property type="nucleotide sequence ID" value="NZ_CP087098.1"/>
</dbReference>
<dbReference type="AlphaFoldDB" id="A0A7Y3SV11"/>
<comment type="caution">
    <text evidence="8">The sequence shown here is derived from an EMBL/GenBank/DDBJ whole genome shotgun (WGS) entry which is preliminary data.</text>
</comment>
<comment type="cofactor">
    <cofactor evidence="1 6">
        <name>pyridoxal 5'-phosphate</name>
        <dbReference type="ChEBI" id="CHEBI:597326"/>
    </cofactor>
</comment>
<dbReference type="PANTHER" id="PTHR46383">
    <property type="entry name" value="ASPARTATE AMINOTRANSFERASE"/>
    <property type="match status" value="1"/>
</dbReference>
<gene>
    <name evidence="8" type="ORF">HLQ16_06650</name>
</gene>
<proteinExistence type="inferred from homology"/>
<dbReference type="Gene3D" id="3.40.640.10">
    <property type="entry name" value="Type I PLP-dependent aspartate aminotransferase-like (Major domain)"/>
    <property type="match status" value="1"/>
</dbReference>
<dbReference type="PROSITE" id="PS00105">
    <property type="entry name" value="AA_TRANSFER_CLASS_1"/>
    <property type="match status" value="1"/>
</dbReference>
<dbReference type="SUPFAM" id="SSF53383">
    <property type="entry name" value="PLP-dependent transferases"/>
    <property type="match status" value="1"/>
</dbReference>
<name>A0A7Y3SV11_9CLOT</name>
<evidence type="ECO:0000259" key="7">
    <source>
        <dbReference type="Pfam" id="PF00155"/>
    </source>
</evidence>
<dbReference type="EMBL" id="JABEYB010000004">
    <property type="protein sequence ID" value="NNU75610.1"/>
    <property type="molecule type" value="Genomic_DNA"/>
</dbReference>
<evidence type="ECO:0000256" key="3">
    <source>
        <dbReference type="ARBA" id="ARBA00022576"/>
    </source>
</evidence>
<dbReference type="InterPro" id="IPR015421">
    <property type="entry name" value="PyrdxlP-dep_Trfase_major"/>
</dbReference>
<dbReference type="EC" id="2.6.1.-" evidence="6"/>
<evidence type="ECO:0000256" key="6">
    <source>
        <dbReference type="RuleBase" id="RU000481"/>
    </source>
</evidence>
<organism evidence="8 9">
    <name type="scientific">Clostridium estertheticum</name>
    <dbReference type="NCBI Taxonomy" id="238834"/>
    <lineage>
        <taxon>Bacteria</taxon>
        <taxon>Bacillati</taxon>
        <taxon>Bacillota</taxon>
        <taxon>Clostridia</taxon>
        <taxon>Eubacteriales</taxon>
        <taxon>Clostridiaceae</taxon>
        <taxon>Clostridium</taxon>
    </lineage>
</organism>
<dbReference type="GO" id="GO:0008483">
    <property type="term" value="F:transaminase activity"/>
    <property type="evidence" value="ECO:0007669"/>
    <property type="project" value="UniProtKB-KW"/>
</dbReference>
<dbReference type="CDD" id="cd00609">
    <property type="entry name" value="AAT_like"/>
    <property type="match status" value="1"/>
</dbReference>
<evidence type="ECO:0000256" key="2">
    <source>
        <dbReference type="ARBA" id="ARBA00007441"/>
    </source>
</evidence>
<dbReference type="InterPro" id="IPR015422">
    <property type="entry name" value="PyrdxlP-dep_Trfase_small"/>
</dbReference>
<dbReference type="InterPro" id="IPR004839">
    <property type="entry name" value="Aminotransferase_I/II_large"/>
</dbReference>
<protein>
    <recommendedName>
        <fullName evidence="6">Aminotransferase</fullName>
        <ecNumber evidence="6">2.6.1.-</ecNumber>
    </recommendedName>
</protein>
<dbReference type="Gene3D" id="3.90.1150.10">
    <property type="entry name" value="Aspartate Aminotransferase, domain 1"/>
    <property type="match status" value="1"/>
</dbReference>
<evidence type="ECO:0000256" key="1">
    <source>
        <dbReference type="ARBA" id="ARBA00001933"/>
    </source>
</evidence>
<keyword evidence="5" id="KW-0663">Pyridoxal phosphate</keyword>
<sequence length="385" mass="43239">MNNLFSNNVNRVEISGIRKFSNKVTKVQGAISLTLGQPDFPVPKNIKNAMIKAIDDNKTGYTTNAGIPELRNEISNFLKEMDINYLADEITVTVGGSEALLCIFAAFLNAGDKVLVPTPAYPAYESCVKIFGGEVVNYNLNEDFTINFDQITKLIEEENPKLLVMSHPSNPTGAILSCSERDKLVKILKEKDIYIISDEMYSSLCYEKYYSLAQIDELKNKVILVGGFSKMFSMTGLRVGYVCASKYIMDNIMKVHQYNVSCATSISQWGAYEGLLSCKHDVDNMKLEFEKRKEYVCKRLKQMGMDITIPRGAFYIFPSITRFSMGSEEFCNRLLYEGKVAVVPGSAFGTGGEGFIRISYSYSLEVLKEALDRMEKWIKSLPVVL</sequence>
<dbReference type="Proteomes" id="UP000531659">
    <property type="component" value="Unassembled WGS sequence"/>
</dbReference>
<dbReference type="InterPro" id="IPR004838">
    <property type="entry name" value="NHTrfase_class1_PyrdxlP-BS"/>
</dbReference>
<reference evidence="8 9" key="1">
    <citation type="submission" date="2020-05" db="EMBL/GenBank/DDBJ databases">
        <title>Complete genome of Clostridium estertheticum subspecies estertheticum, isolated from Vacuum packed lamb meat from New Zealand imported to Switzerland.</title>
        <authorList>
            <person name="Wambui J."/>
            <person name="Stevens M.J.A."/>
            <person name="Stephan R."/>
        </authorList>
    </citation>
    <scope>NUCLEOTIDE SEQUENCE [LARGE SCALE GENOMIC DNA]</scope>
    <source>
        <strain evidence="8 9">CEST001</strain>
    </source>
</reference>